<evidence type="ECO:0000313" key="11">
    <source>
        <dbReference type="Proteomes" id="UP000275772"/>
    </source>
</evidence>
<dbReference type="EMBL" id="UNSH01000001">
    <property type="protein sequence ID" value="SZE99448.1"/>
    <property type="molecule type" value="Genomic_DNA"/>
</dbReference>
<dbReference type="Pfam" id="PF10405">
    <property type="entry name" value="BHD_3"/>
    <property type="match status" value="1"/>
</dbReference>
<dbReference type="Gene3D" id="2.20.20.110">
    <property type="entry name" value="Rad4, beta-hairpin domain BHD1"/>
    <property type="match status" value="1"/>
</dbReference>
<dbReference type="InterPro" id="IPR018327">
    <property type="entry name" value="BHD_2"/>
</dbReference>
<name>A0A383UGN1_BLUHO</name>
<dbReference type="InterPro" id="IPR018325">
    <property type="entry name" value="Rad4/PNGase_transGLS-fold"/>
</dbReference>
<proteinExistence type="inferred from homology"/>
<feature type="compositionally biased region" description="Basic residues" evidence="6">
    <location>
        <begin position="423"/>
        <end position="434"/>
    </location>
</feature>
<dbReference type="InterPro" id="IPR018326">
    <property type="entry name" value="Rad4_beta-hairpin_dom1"/>
</dbReference>
<feature type="compositionally biased region" description="Polar residues" evidence="6">
    <location>
        <begin position="953"/>
        <end position="962"/>
    </location>
</feature>
<organism evidence="10 11">
    <name type="scientific">Blumeria hordei</name>
    <name type="common">Barley powdery mildew</name>
    <name type="synonym">Blumeria graminis f. sp. hordei</name>
    <dbReference type="NCBI Taxonomy" id="2867405"/>
    <lineage>
        <taxon>Eukaryota</taxon>
        <taxon>Fungi</taxon>
        <taxon>Dikarya</taxon>
        <taxon>Ascomycota</taxon>
        <taxon>Pezizomycotina</taxon>
        <taxon>Leotiomycetes</taxon>
        <taxon>Erysiphales</taxon>
        <taxon>Erysiphaceae</taxon>
        <taxon>Blumeria</taxon>
    </lineage>
</organism>
<keyword evidence="5" id="KW-0539">Nucleus</keyword>
<keyword evidence="3" id="KW-0227">DNA damage</keyword>
<dbReference type="FunFam" id="3.30.70.2460:FF:000001">
    <property type="entry name" value="DNA repair protein Rad4 family"/>
    <property type="match status" value="1"/>
</dbReference>
<dbReference type="PANTHER" id="PTHR12135:SF2">
    <property type="entry name" value="DNA REPAIR PROTEIN RAD34"/>
    <property type="match status" value="1"/>
</dbReference>
<dbReference type="InterPro" id="IPR018328">
    <property type="entry name" value="Rad4_beta-hairpin_dom3"/>
</dbReference>
<dbReference type="Proteomes" id="UP000275772">
    <property type="component" value="Unassembled WGS sequence"/>
</dbReference>
<dbReference type="Gene3D" id="3.90.260.10">
    <property type="entry name" value="Transglutaminase-like"/>
    <property type="match status" value="1"/>
</dbReference>
<accession>A0A383UGN1</accession>
<gene>
    <name evidence="10" type="ORF">BLGHR1_10199</name>
</gene>
<dbReference type="InterPro" id="IPR042488">
    <property type="entry name" value="Rad4_BHD3_sf"/>
</dbReference>
<evidence type="ECO:0000256" key="3">
    <source>
        <dbReference type="ARBA" id="ARBA00022763"/>
    </source>
</evidence>
<dbReference type="PANTHER" id="PTHR12135">
    <property type="entry name" value="DNA REPAIR PROTEIN XP-C / RAD4"/>
    <property type="match status" value="1"/>
</dbReference>
<feature type="region of interest" description="Disordered" evidence="6">
    <location>
        <begin position="209"/>
        <end position="255"/>
    </location>
</feature>
<dbReference type="SMART" id="SM01030">
    <property type="entry name" value="BHD_1"/>
    <property type="match status" value="1"/>
</dbReference>
<feature type="domain" description="Rad4 beta-hairpin" evidence="9">
    <location>
        <begin position="752"/>
        <end position="826"/>
    </location>
</feature>
<feature type="compositionally biased region" description="Basic residues" evidence="6">
    <location>
        <begin position="1002"/>
        <end position="1012"/>
    </location>
</feature>
<feature type="domain" description="Rad4 beta-hairpin" evidence="8">
    <location>
        <begin position="682"/>
        <end position="745"/>
    </location>
</feature>
<dbReference type="GO" id="GO:0071942">
    <property type="term" value="C:XPC complex"/>
    <property type="evidence" value="ECO:0007669"/>
    <property type="project" value="TreeGrafter"/>
</dbReference>
<dbReference type="SMART" id="SM01031">
    <property type="entry name" value="BHD_2"/>
    <property type="match status" value="1"/>
</dbReference>
<feature type="compositionally biased region" description="Basic residues" evidence="6">
    <location>
        <begin position="1055"/>
        <end position="1073"/>
    </location>
</feature>
<feature type="compositionally biased region" description="Polar residues" evidence="6">
    <location>
        <begin position="970"/>
        <end position="1001"/>
    </location>
</feature>
<evidence type="ECO:0000256" key="5">
    <source>
        <dbReference type="ARBA" id="ARBA00023242"/>
    </source>
</evidence>
<dbReference type="Gene3D" id="3.30.70.2460">
    <property type="entry name" value="Rad4, beta-hairpin domain BHD3"/>
    <property type="match status" value="1"/>
</dbReference>
<feature type="region of interest" description="Disordered" evidence="6">
    <location>
        <begin position="949"/>
        <end position="1086"/>
    </location>
</feature>
<evidence type="ECO:0008006" key="12">
    <source>
        <dbReference type="Google" id="ProtNLM"/>
    </source>
</evidence>
<reference evidence="10 11" key="1">
    <citation type="submission" date="2017-11" db="EMBL/GenBank/DDBJ databases">
        <authorList>
            <person name="Kracher B."/>
        </authorList>
    </citation>
    <scope>NUCLEOTIDE SEQUENCE [LARGE SCALE GENOMIC DNA]</scope>
    <source>
        <strain evidence="10 11">RACE1</strain>
    </source>
</reference>
<evidence type="ECO:0000313" key="10">
    <source>
        <dbReference type="EMBL" id="SZE99448.1"/>
    </source>
</evidence>
<evidence type="ECO:0000256" key="2">
    <source>
        <dbReference type="ARBA" id="ARBA00009525"/>
    </source>
</evidence>
<dbReference type="GO" id="GO:0003684">
    <property type="term" value="F:damaged DNA binding"/>
    <property type="evidence" value="ECO:0007669"/>
    <property type="project" value="InterPro"/>
</dbReference>
<sequence>MPPFLPGKLNPLAAVVTSSNHPKTAKKNSKANSQKPTLFDELDAGVRKKTTPDSKNAQKALLERLAASDDDESSLTSLSDDSDKVSICVEKESQAGSDADDEDEDIEFEEVETSAATKPSYLIPTGDLELTLTKDTRISITNPLGNKKAPSKIERMIRISTHKCHVQTLMWNNAIRNGWLCDNEVQDILLEQLPPAVLNQIKIWRQNSETTSQAHSSNLKKKETKPSRTRTSKSRAKETLTQSPEKSVRDHTSLNPEDPLPRLLKVLVKYWQHYFRISSPGLRKVGYKSLQRLDEELKSFTDNIDHEIHGERFQDINEYKEQAKKLEGSRDFGAQLFTALLRAIGLEVRMVSSLQPLGFGWSQNEEASENNPCALKEKGRESLEKLGPDLSSSSSSNSQVVNEPKNKRGEKKSDPHAIVKNPKLLKRSSKRKSDKKNTNDYSDLDLSDSSFIVEADDVAPENKMIQHSLPYDKDLKYPNYWSEVYSPVTKTYIAVDAIVNQVVATKRELLEKFEPRGAGSEKAKQVIAYVIGHSSDGSAKDLTTRYLKGKMWPGRTKGYRYPVEKIAVRDDRGKLERYDYKDWFRSVMLLYERGGKKYPRTEIDEYEDANDLSPAKREKKEVEEGKETLQYYKTSSEFVLERHLKREEALARTAKHVKIFTSGKNEKMVKEKVYLRKDVVICKSTETWHKEGRVPRVDEKPMKSVPYRAATTNRKRELAEAEQASGEKVLQGLYCHSQTDWIIPPPVENGVVPKNSYGNIDLFVESMLPKGSVHIPLRGIPRICRRLEIDYAEAVTGFEFGHRMAVPVITGVVVPENFHDKIMEEWHRFEAERIRKDDEKRRLATLHTWRKMLISLRVIQRFKKEYGGIDNDSDALNPFTNQKNNIYMNNDTGAKAGHISQHEESSAGGFLIEETCSEQAKMRSRVGHFPVICEDEVLANNENEHFFLEESTENSPSLASKTSLKHPQNKKFPNNSDISNTQIQDDTKTESASIIDSSLRSQKTKKNSGQKRRISDLKDTSADEDSLVASTYKGDNYCPSSKKPKIIKEKGKNLPSKRKMPARKAAQKTKTALKSHYFEESANSND</sequence>
<dbReference type="GO" id="GO:0006289">
    <property type="term" value="P:nucleotide-excision repair"/>
    <property type="evidence" value="ECO:0007669"/>
    <property type="project" value="InterPro"/>
</dbReference>
<dbReference type="SMART" id="SM01032">
    <property type="entry name" value="BHD_3"/>
    <property type="match status" value="1"/>
</dbReference>
<dbReference type="Pfam" id="PF10403">
    <property type="entry name" value="BHD_1"/>
    <property type="match status" value="1"/>
</dbReference>
<evidence type="ECO:0000259" key="8">
    <source>
        <dbReference type="SMART" id="SM01031"/>
    </source>
</evidence>
<dbReference type="VEuPathDB" id="FungiDB:BLGHR1_10199"/>
<dbReference type="GO" id="GO:0003697">
    <property type="term" value="F:single-stranded DNA binding"/>
    <property type="evidence" value="ECO:0007669"/>
    <property type="project" value="TreeGrafter"/>
</dbReference>
<evidence type="ECO:0000256" key="6">
    <source>
        <dbReference type="SAM" id="MobiDB-lite"/>
    </source>
</evidence>
<evidence type="ECO:0000259" key="9">
    <source>
        <dbReference type="SMART" id="SM01032"/>
    </source>
</evidence>
<dbReference type="InterPro" id="IPR038765">
    <property type="entry name" value="Papain-like_cys_pep_sf"/>
</dbReference>
<dbReference type="InterPro" id="IPR036985">
    <property type="entry name" value="Transglutaminase-like_sf"/>
</dbReference>
<dbReference type="Pfam" id="PF03835">
    <property type="entry name" value="Rad4"/>
    <property type="match status" value="1"/>
</dbReference>
<dbReference type="InterPro" id="IPR004583">
    <property type="entry name" value="DNA_repair_Rad4"/>
</dbReference>
<dbReference type="SUPFAM" id="SSF54001">
    <property type="entry name" value="Cysteine proteinases"/>
    <property type="match status" value="1"/>
</dbReference>
<dbReference type="Pfam" id="PF10404">
    <property type="entry name" value="BHD_2"/>
    <property type="match status" value="1"/>
</dbReference>
<feature type="domain" description="Rad4 beta-hairpin" evidence="7">
    <location>
        <begin position="622"/>
        <end position="680"/>
    </location>
</feature>
<dbReference type="GO" id="GO:0000111">
    <property type="term" value="C:nucleotide-excision repair factor 2 complex"/>
    <property type="evidence" value="ECO:0007669"/>
    <property type="project" value="TreeGrafter"/>
</dbReference>
<keyword evidence="4" id="KW-0234">DNA repair</keyword>
<evidence type="ECO:0000256" key="4">
    <source>
        <dbReference type="ARBA" id="ARBA00023204"/>
    </source>
</evidence>
<dbReference type="AlphaFoldDB" id="A0A383UGN1"/>
<protein>
    <recommendedName>
        <fullName evidence="12">DNA repair protein rhp42</fullName>
    </recommendedName>
</protein>
<feature type="compositionally biased region" description="Basic and acidic residues" evidence="6">
    <location>
        <begin position="404"/>
        <end position="417"/>
    </location>
</feature>
<dbReference type="GO" id="GO:0005737">
    <property type="term" value="C:cytoplasm"/>
    <property type="evidence" value="ECO:0007669"/>
    <property type="project" value="TreeGrafter"/>
</dbReference>
<comment type="subcellular location">
    <subcellularLocation>
        <location evidence="1">Nucleus</location>
    </subcellularLocation>
</comment>
<dbReference type="GO" id="GO:0006298">
    <property type="term" value="P:mismatch repair"/>
    <property type="evidence" value="ECO:0007669"/>
    <property type="project" value="TreeGrafter"/>
</dbReference>
<evidence type="ECO:0000256" key="1">
    <source>
        <dbReference type="ARBA" id="ARBA00004123"/>
    </source>
</evidence>
<evidence type="ECO:0000259" key="7">
    <source>
        <dbReference type="SMART" id="SM01030"/>
    </source>
</evidence>
<feature type="region of interest" description="Disordered" evidence="6">
    <location>
        <begin position="18"/>
        <end position="56"/>
    </location>
</feature>
<feature type="region of interest" description="Disordered" evidence="6">
    <location>
        <begin position="384"/>
        <end position="441"/>
    </location>
</feature>
<comment type="similarity">
    <text evidence="2">Belongs to the XPC family.</text>
</comment>